<evidence type="ECO:0000256" key="5">
    <source>
        <dbReference type="ARBA" id="ARBA00022519"/>
    </source>
</evidence>
<dbReference type="Pfam" id="PF26002">
    <property type="entry name" value="Beta-barrel_AprE"/>
    <property type="match status" value="1"/>
</dbReference>
<accession>A0AAX2AHP6</accession>
<dbReference type="Gene3D" id="2.40.50.100">
    <property type="match status" value="1"/>
</dbReference>
<dbReference type="InterPro" id="IPR058982">
    <property type="entry name" value="Beta-barrel_AprE"/>
</dbReference>
<dbReference type="PRINTS" id="PR01490">
    <property type="entry name" value="RTXTOXIND"/>
</dbReference>
<evidence type="ECO:0000313" key="14">
    <source>
        <dbReference type="Proteomes" id="UP000290092"/>
    </source>
</evidence>
<keyword evidence="8 10" id="KW-0472">Membrane</keyword>
<comment type="subcellular location">
    <subcellularLocation>
        <location evidence="1">Cell inner membrane</location>
        <topology evidence="1">Single-pass membrane protein</topology>
    </subcellularLocation>
</comment>
<dbReference type="Pfam" id="PF25994">
    <property type="entry name" value="HH_AprE"/>
    <property type="match status" value="1"/>
</dbReference>
<feature type="domain" description="AprE-like beta-barrel" evidence="12">
    <location>
        <begin position="314"/>
        <end position="400"/>
    </location>
</feature>
<dbReference type="AlphaFoldDB" id="A0AAX2AHP6"/>
<dbReference type="InterPro" id="IPR058781">
    <property type="entry name" value="HH_AprE-like"/>
</dbReference>
<evidence type="ECO:0000256" key="3">
    <source>
        <dbReference type="ARBA" id="ARBA00022448"/>
    </source>
</evidence>
<dbReference type="InterPro" id="IPR050739">
    <property type="entry name" value="MFP"/>
</dbReference>
<dbReference type="SUPFAM" id="SSF111369">
    <property type="entry name" value="HlyD-like secretion proteins"/>
    <property type="match status" value="1"/>
</dbReference>
<name>A0AAX2AHP6_9BACT</name>
<dbReference type="InterPro" id="IPR010129">
    <property type="entry name" value="T1SS_HlyD"/>
</dbReference>
<organism evidence="13 14">
    <name type="scientific">Malaciobacter mytili LMG 24559</name>
    <dbReference type="NCBI Taxonomy" id="1032238"/>
    <lineage>
        <taxon>Bacteria</taxon>
        <taxon>Pseudomonadati</taxon>
        <taxon>Campylobacterota</taxon>
        <taxon>Epsilonproteobacteria</taxon>
        <taxon>Campylobacterales</taxon>
        <taxon>Arcobacteraceae</taxon>
        <taxon>Malaciobacter</taxon>
    </lineage>
</organism>
<evidence type="ECO:0000256" key="2">
    <source>
        <dbReference type="ARBA" id="ARBA00009477"/>
    </source>
</evidence>
<dbReference type="Gene3D" id="1.10.287.470">
    <property type="entry name" value="Helix hairpin bin"/>
    <property type="match status" value="1"/>
</dbReference>
<keyword evidence="9" id="KW-0175">Coiled coil</keyword>
<gene>
    <name evidence="13" type="ORF">CP985_07855</name>
</gene>
<dbReference type="EMBL" id="NXID01000025">
    <property type="protein sequence ID" value="RXK15558.1"/>
    <property type="molecule type" value="Genomic_DNA"/>
</dbReference>
<evidence type="ECO:0000259" key="12">
    <source>
        <dbReference type="Pfam" id="PF26002"/>
    </source>
</evidence>
<dbReference type="GO" id="GO:0009306">
    <property type="term" value="P:protein secretion"/>
    <property type="evidence" value="ECO:0007669"/>
    <property type="project" value="InterPro"/>
</dbReference>
<dbReference type="RefSeq" id="WP_114842096.1">
    <property type="nucleotide sequence ID" value="NZ_CP031219.1"/>
</dbReference>
<feature type="coiled-coil region" evidence="9">
    <location>
        <begin position="216"/>
        <end position="272"/>
    </location>
</feature>
<protein>
    <recommendedName>
        <fullName evidence="15">Membrane fusion protein (MFP) family protein</fullName>
    </recommendedName>
</protein>
<dbReference type="Gene3D" id="2.40.30.170">
    <property type="match status" value="1"/>
</dbReference>
<keyword evidence="5" id="KW-0997">Cell inner membrane</keyword>
<proteinExistence type="inferred from homology"/>
<dbReference type="NCBIfam" id="TIGR01843">
    <property type="entry name" value="type_I_hlyD"/>
    <property type="match status" value="1"/>
</dbReference>
<keyword evidence="3" id="KW-0813">Transport</keyword>
<dbReference type="GO" id="GO:0005886">
    <property type="term" value="C:plasma membrane"/>
    <property type="evidence" value="ECO:0007669"/>
    <property type="project" value="UniProtKB-SubCell"/>
</dbReference>
<evidence type="ECO:0000256" key="6">
    <source>
        <dbReference type="ARBA" id="ARBA00022692"/>
    </source>
</evidence>
<keyword evidence="14" id="KW-1185">Reference proteome</keyword>
<reference evidence="13 14" key="1">
    <citation type="submission" date="2017-09" db="EMBL/GenBank/DDBJ databases">
        <title>Genomics of the genus Arcobacter.</title>
        <authorList>
            <person name="Perez-Cataluna A."/>
            <person name="Figueras M.J."/>
            <person name="Salas-Masso N."/>
        </authorList>
    </citation>
    <scope>NUCLEOTIDE SEQUENCE [LARGE SCALE GENOMIC DNA]</scope>
    <source>
        <strain evidence="13 14">CECT 7386</strain>
    </source>
</reference>
<evidence type="ECO:0000256" key="1">
    <source>
        <dbReference type="ARBA" id="ARBA00004377"/>
    </source>
</evidence>
<evidence type="ECO:0000256" key="4">
    <source>
        <dbReference type="ARBA" id="ARBA00022475"/>
    </source>
</evidence>
<keyword evidence="7 10" id="KW-1133">Transmembrane helix</keyword>
<dbReference type="KEGG" id="amyt:AMYT_1676"/>
<evidence type="ECO:0000256" key="7">
    <source>
        <dbReference type="ARBA" id="ARBA00022989"/>
    </source>
</evidence>
<evidence type="ECO:0000259" key="11">
    <source>
        <dbReference type="Pfam" id="PF25994"/>
    </source>
</evidence>
<dbReference type="PANTHER" id="PTHR30386">
    <property type="entry name" value="MEMBRANE FUSION SUBUNIT OF EMRAB-TOLC MULTIDRUG EFFLUX PUMP"/>
    <property type="match status" value="1"/>
</dbReference>
<feature type="coiled-coil region" evidence="9">
    <location>
        <begin position="140"/>
        <end position="191"/>
    </location>
</feature>
<evidence type="ECO:0000313" key="13">
    <source>
        <dbReference type="EMBL" id="RXK15558.1"/>
    </source>
</evidence>
<keyword evidence="6 10" id="KW-0812">Transmembrane</keyword>
<keyword evidence="4" id="KW-1003">Cell membrane</keyword>
<evidence type="ECO:0000256" key="10">
    <source>
        <dbReference type="SAM" id="Phobius"/>
    </source>
</evidence>
<dbReference type="InterPro" id="IPR006144">
    <property type="entry name" value="Secretion_HlyD_CS"/>
</dbReference>
<feature type="transmembrane region" description="Helical" evidence="10">
    <location>
        <begin position="12"/>
        <end position="32"/>
    </location>
</feature>
<feature type="domain" description="AprE-like long alpha-helical hairpin" evidence="11">
    <location>
        <begin position="88"/>
        <end position="272"/>
    </location>
</feature>
<comment type="similarity">
    <text evidence="2">Belongs to the membrane fusion protein (MFP) (TC 8.A.1) family.</text>
</comment>
<dbReference type="PROSITE" id="PS00543">
    <property type="entry name" value="HLYD_FAMILY"/>
    <property type="match status" value="1"/>
</dbReference>
<dbReference type="Proteomes" id="UP000290092">
    <property type="component" value="Unassembled WGS sequence"/>
</dbReference>
<evidence type="ECO:0000256" key="8">
    <source>
        <dbReference type="ARBA" id="ARBA00023136"/>
    </source>
</evidence>
<sequence length="423" mass="48139">MNKLFEEEKWNYYVSVIPIMIFFVLFLFWAGFSKIDEVVRGEGKVVPSGQTKVLQNFEGGIISSILLNEGDKVKKGDTIYTLTNAFFKADLKAKEIELLSYEASAIRLQASIANQKNIQFPSSLEERIPDIIENEKRIFLEDLENNNTKISLEQDKVSQKQLKLKEAQIKFENLTLELNLAQSNMKILENLYSKKVVSKKEYLAELAKKQSIVTRIEEIRNTIPIIKEEIEESKKRVETVKSEIRTKFLKQYSSLKVEINKLVEENKANQDRDQRKSVVSPVNGVINKLYFYTVGGIVKPGDKMAEITPIDDTLTIEAKIKTSDRAQIWSGQDVSIEITAYDFSKFGLLKGKLVSISPDSFEDRSGNIFYIAKIKANDYEFAPDLPILPGMVANVNILTGKKTILQYILKPLKDISQNALGEK</sequence>
<dbReference type="PANTHER" id="PTHR30386:SF26">
    <property type="entry name" value="TRANSPORT PROTEIN COMB"/>
    <property type="match status" value="1"/>
</dbReference>
<comment type="caution">
    <text evidence="13">The sequence shown here is derived from an EMBL/GenBank/DDBJ whole genome shotgun (WGS) entry which is preliminary data.</text>
</comment>
<evidence type="ECO:0000256" key="9">
    <source>
        <dbReference type="SAM" id="Coils"/>
    </source>
</evidence>
<evidence type="ECO:0008006" key="15">
    <source>
        <dbReference type="Google" id="ProtNLM"/>
    </source>
</evidence>